<name>A0A0G4PY03_PENC3</name>
<evidence type="ECO:0000313" key="1">
    <source>
        <dbReference type="EMBL" id="CRL31338.1"/>
    </source>
</evidence>
<accession>A0A0G4PY03</accession>
<keyword evidence="2" id="KW-1185">Reference proteome</keyword>
<sequence length="74" mass="8501">MSSSLLEKIRLENEQRQFQASNERLAGDSDIFIQRCNEQASVLWDRKRALHALCNGTVSALEAGDLQHWWISLD</sequence>
<reference evidence="1 2" key="1">
    <citation type="journal article" date="2014" name="Nat. Commun.">
        <title>Multiple recent horizontal transfers of a large genomic region in cheese making fungi.</title>
        <authorList>
            <person name="Cheeseman K."/>
            <person name="Ropars J."/>
            <person name="Renault P."/>
            <person name="Dupont J."/>
            <person name="Gouzy J."/>
            <person name="Branca A."/>
            <person name="Abraham A.L."/>
            <person name="Ceppi M."/>
            <person name="Conseiller E."/>
            <person name="Debuchy R."/>
            <person name="Malagnac F."/>
            <person name="Goarin A."/>
            <person name="Silar P."/>
            <person name="Lacoste S."/>
            <person name="Sallet E."/>
            <person name="Bensimon A."/>
            <person name="Giraud T."/>
            <person name="Brygoo Y."/>
        </authorList>
    </citation>
    <scope>NUCLEOTIDE SEQUENCE [LARGE SCALE GENOMIC DNA]</scope>
    <source>
        <strain evidence="2">FM 013</strain>
    </source>
</reference>
<evidence type="ECO:0000313" key="2">
    <source>
        <dbReference type="Proteomes" id="UP000053732"/>
    </source>
</evidence>
<dbReference type="AlphaFoldDB" id="A0A0G4PY03"/>
<proteinExistence type="predicted"/>
<protein>
    <submittedName>
        <fullName evidence="1">Str. FM013</fullName>
    </submittedName>
</protein>
<dbReference type="Proteomes" id="UP000053732">
    <property type="component" value="Unassembled WGS sequence"/>
</dbReference>
<gene>
    <name evidence="1" type="ORF">PCAMFM013_S123g000003</name>
</gene>
<dbReference type="EMBL" id="HG793254">
    <property type="protein sequence ID" value="CRL31338.1"/>
    <property type="molecule type" value="Genomic_DNA"/>
</dbReference>
<organism evidence="1 2">
    <name type="scientific">Penicillium camemberti (strain FM 013)</name>
    <dbReference type="NCBI Taxonomy" id="1429867"/>
    <lineage>
        <taxon>Eukaryota</taxon>
        <taxon>Fungi</taxon>
        <taxon>Dikarya</taxon>
        <taxon>Ascomycota</taxon>
        <taxon>Pezizomycotina</taxon>
        <taxon>Eurotiomycetes</taxon>
        <taxon>Eurotiomycetidae</taxon>
        <taxon>Eurotiales</taxon>
        <taxon>Aspergillaceae</taxon>
        <taxon>Penicillium</taxon>
    </lineage>
</organism>